<feature type="compositionally biased region" description="Basic residues" evidence="3">
    <location>
        <begin position="827"/>
        <end position="836"/>
    </location>
</feature>
<evidence type="ECO:0000313" key="5">
    <source>
        <dbReference type="Proteomes" id="UP000515268"/>
    </source>
</evidence>
<name>A0A6V7T4F1_PLAVN</name>
<keyword evidence="5" id="KW-1185">Reference proteome</keyword>
<sequence length="890" mass="104883">MALLNGKRKYIAVVAIFYSFIILLVKEKFPYICTNKKSHTISNRILHEYLNNFVSKDIFRREDITLNNLNFVQTNMKNDKDSEIRENNDTQNVDDNIFQRMYKFVLNLFNGNKKNHTNPSMKYGKQEHFNKIDDIFEFMRNNGLPINTTSICLIDTGLNIKDEIINHFLNNDISTYNSDTFHSVNINYKSPDSFNFEINTEQIDEDDYPEYESTSLEDNDGDGSYEANSIIQGDPLKWVEKKYEKNVDLQRSGIHVETCKAFDNSKEKKNVSNIIPIIKCLEYCKTKNVKIIHIDYNINEKNEELIQIIEDLKNSEIFVVLPSKGLLNEKSYEDNSVIYPSSFFENSENVFFIGSLNYLDVLSDDVNIVSNSQTQKIEYLKYRKNYVFLFDSINGSLKKGNDHDISYYEDRYNSAFFINILTTILNIYPNISINELRDMLNYSIISKETEELKTHDIFEGNFEINKFIHALLSGGINSSGSVRKYKDVTPKEFPNKEFVSEDQEDDAIEAEEEAEVEAEEEAEVEAEEEAEVEAEEEAEVEAEEEAEVEAEEEAEVEAEEEAEVEAEVEAEEDSSADVYYDKDGLDEDTINETDELGEDSEDSYEDNNSEALLEEEDFEEMEKYEFEDDAPKDLHSVKGNDIYVFENESPFNSSFMQINYDDKVRSKYVDNLEEGNYRPQYEMNRYPTISEDRLRGRQNMHNTHMVDDDINYSGNVNNIEELYDNNFEGYRGRNLNPEYNKSYDNNKNINSEFGVLNNWRTNNEGSYLSDNEEAHHPFEWMDMQAGDIYRDKKNRLKEKNYDNDETEIRRRKRRRRGEESRRDRYMKNRNRRKTNKFGRDAKNRRYLTRRDKRRINEESKYNNNAIKRREMKSYNTSQKAPKIIPRKYSR</sequence>
<evidence type="ECO:0000313" key="4">
    <source>
        <dbReference type="EMBL" id="CAD2108210.1"/>
    </source>
</evidence>
<dbReference type="SUPFAM" id="SSF52743">
    <property type="entry name" value="Subtilisin-like"/>
    <property type="match status" value="1"/>
</dbReference>
<dbReference type="EC" id="3.4.21.62" evidence="2"/>
<feature type="compositionally biased region" description="Basic and acidic residues" evidence="3">
    <location>
        <begin position="816"/>
        <end position="826"/>
    </location>
</feature>
<proteinExistence type="predicted"/>
<protein>
    <recommendedName>
        <fullName evidence="2">subtilisin</fullName>
        <ecNumber evidence="2">3.4.21.62</ecNumber>
    </recommendedName>
</protein>
<dbReference type="InterPro" id="IPR036852">
    <property type="entry name" value="Peptidase_S8/S53_dom_sf"/>
</dbReference>
<dbReference type="EMBL" id="LR865416">
    <property type="protein sequence ID" value="CAD2108210.1"/>
    <property type="molecule type" value="Genomic_DNA"/>
</dbReference>
<dbReference type="AlphaFoldDB" id="A0A6V7T4F1"/>
<feature type="compositionally biased region" description="Acidic residues" evidence="3">
    <location>
        <begin position="515"/>
        <end position="575"/>
    </location>
</feature>
<dbReference type="GO" id="GO:0006508">
    <property type="term" value="P:proteolysis"/>
    <property type="evidence" value="ECO:0007669"/>
    <property type="project" value="InterPro"/>
</dbReference>
<evidence type="ECO:0000256" key="3">
    <source>
        <dbReference type="SAM" id="MobiDB-lite"/>
    </source>
</evidence>
<dbReference type="Gene3D" id="3.40.50.200">
    <property type="entry name" value="Peptidase S8/S53 domain"/>
    <property type="match status" value="1"/>
</dbReference>
<dbReference type="GO" id="GO:0004252">
    <property type="term" value="F:serine-type endopeptidase activity"/>
    <property type="evidence" value="ECO:0007669"/>
    <property type="project" value="UniProtKB-EC"/>
</dbReference>
<dbReference type="OrthoDB" id="387243at2759"/>
<feature type="region of interest" description="Disordered" evidence="3">
    <location>
        <begin position="515"/>
        <end position="615"/>
    </location>
</feature>
<dbReference type="VEuPathDB" id="PlasmoDB:PVPCR_1100740"/>
<feature type="compositionally biased region" description="Acidic residues" evidence="3">
    <location>
        <begin position="584"/>
        <end position="615"/>
    </location>
</feature>
<organism evidence="4 5">
    <name type="scientific">Plasmodium vinckei petteri</name>
    <dbReference type="NCBI Taxonomy" id="138298"/>
    <lineage>
        <taxon>Eukaryota</taxon>
        <taxon>Sar</taxon>
        <taxon>Alveolata</taxon>
        <taxon>Apicomplexa</taxon>
        <taxon>Aconoidasida</taxon>
        <taxon>Haemosporida</taxon>
        <taxon>Plasmodiidae</taxon>
        <taxon>Plasmodium</taxon>
        <taxon>Plasmodium (Vinckeia)</taxon>
    </lineage>
</organism>
<feature type="region of interest" description="Disordered" evidence="3">
    <location>
        <begin position="803"/>
        <end position="890"/>
    </location>
</feature>
<reference evidence="4 5" key="1">
    <citation type="submission" date="2020-08" db="EMBL/GenBank/DDBJ databases">
        <authorList>
            <person name="Ramaprasad A."/>
        </authorList>
    </citation>
    <scope>NUCLEOTIDE SEQUENCE [LARGE SCALE GENOMIC DNA]</scope>
</reference>
<feature type="compositionally biased region" description="Basic residues" evidence="3">
    <location>
        <begin position="844"/>
        <end position="853"/>
    </location>
</feature>
<comment type="catalytic activity">
    <reaction evidence="1">
        <text>Hydrolysis of proteins with broad specificity for peptide bonds, and a preference for a large uncharged residue in P1. Hydrolyzes peptide amides.</text>
        <dbReference type="EC" id="3.4.21.62"/>
    </reaction>
</comment>
<evidence type="ECO:0000256" key="2">
    <source>
        <dbReference type="ARBA" id="ARBA00023619"/>
    </source>
</evidence>
<dbReference type="Proteomes" id="UP000515268">
    <property type="component" value="Chromosome PVPCR_11"/>
</dbReference>
<evidence type="ECO:0000256" key="1">
    <source>
        <dbReference type="ARBA" id="ARBA00023529"/>
    </source>
</evidence>
<gene>
    <name evidence="4" type="ORF">PVPCR_1100740</name>
</gene>
<accession>A0A6V7T4F1</accession>